<evidence type="ECO:0000313" key="2">
    <source>
        <dbReference type="Proteomes" id="UP000093918"/>
    </source>
</evidence>
<reference evidence="2" key="1">
    <citation type="submission" date="2016-06" db="EMBL/GenBank/DDBJ databases">
        <title>Genome sequencing of cellulolytic organisms.</title>
        <authorList>
            <person name="Bohra V."/>
            <person name="Dafale N.A."/>
            <person name="Purohit H.J."/>
        </authorList>
    </citation>
    <scope>NUCLEOTIDE SEQUENCE [LARGE SCALE GENOMIC DNA]</scope>
    <source>
        <strain evidence="2">ND21</strain>
    </source>
</reference>
<name>A0ABX2WIM9_9MICO</name>
<comment type="caution">
    <text evidence="1">The sequence shown here is derived from an EMBL/GenBank/DDBJ whole genome shotgun (WGS) entry which is preliminary data.</text>
</comment>
<accession>A0ABX2WIM9</accession>
<evidence type="ECO:0000313" key="1">
    <source>
        <dbReference type="EMBL" id="OAZ40926.1"/>
    </source>
</evidence>
<dbReference type="EMBL" id="LZEM01000018">
    <property type="protein sequence ID" value="OAZ40926.1"/>
    <property type="molecule type" value="Genomic_DNA"/>
</dbReference>
<sequence length="254" mass="27787">MTFSLPCITVTRGHGCRVLGEHLTTCRGIRLDGRRAVACDGCLPQPAVRGLLCESCSQRFDAALDRAVDLVTHLRSIERAPVPEGPKTYTKPGPRSILPVSWLTADETWSTLRELAFRADPLEFLDLVKGGTNAYQLGVRASIEQVRDAVELAVDLVRVSSPSLLGSAHTALLAVSFYRQAQRALHMYPFAEEHGALAYATCRDCGNRTLERRPPLQYLDPITVRCVTPGCGAIFHPALVEFDLATYRAALEAA</sequence>
<protein>
    <submittedName>
        <fullName evidence="1">Uncharacterized protein</fullName>
    </submittedName>
</protein>
<dbReference type="RefSeq" id="WP_157096510.1">
    <property type="nucleotide sequence ID" value="NZ_LZEM01000018.1"/>
</dbReference>
<proteinExistence type="predicted"/>
<dbReference type="Proteomes" id="UP000093918">
    <property type="component" value="Unassembled WGS sequence"/>
</dbReference>
<keyword evidence="2" id="KW-1185">Reference proteome</keyword>
<gene>
    <name evidence="1" type="ORF">A9Z40_03010</name>
</gene>
<organism evidence="1 2">
    <name type="scientific">Microbacterium arborescens</name>
    <dbReference type="NCBI Taxonomy" id="33883"/>
    <lineage>
        <taxon>Bacteria</taxon>
        <taxon>Bacillati</taxon>
        <taxon>Actinomycetota</taxon>
        <taxon>Actinomycetes</taxon>
        <taxon>Micrococcales</taxon>
        <taxon>Microbacteriaceae</taxon>
        <taxon>Microbacterium</taxon>
    </lineage>
</organism>